<keyword evidence="1" id="KW-0472">Membrane</keyword>
<keyword evidence="1" id="KW-1133">Transmembrane helix</keyword>
<reference evidence="2 3" key="1">
    <citation type="submission" date="2016-09" db="EMBL/GenBank/DDBJ databases">
        <title>Streptomyces rubrolavendulae MJM4426 Genome sequencing and assembly.</title>
        <authorList>
            <person name="Kim J.-G."/>
        </authorList>
    </citation>
    <scope>NUCLEOTIDE SEQUENCE [LARGE SCALE GENOMIC DNA]</scope>
    <source>
        <strain evidence="2 3">MJM4426</strain>
    </source>
</reference>
<evidence type="ECO:0000313" key="3">
    <source>
        <dbReference type="Proteomes" id="UP000095349"/>
    </source>
</evidence>
<feature type="transmembrane region" description="Helical" evidence="1">
    <location>
        <begin position="46"/>
        <end position="64"/>
    </location>
</feature>
<protein>
    <recommendedName>
        <fullName evidence="4">YcxB-like protein domain-containing protein</fullName>
    </recommendedName>
</protein>
<dbReference type="AlphaFoldDB" id="A0A1D8G3F4"/>
<keyword evidence="3" id="KW-1185">Reference proteome</keyword>
<organism evidence="2 3">
    <name type="scientific">Streptomyces rubrolavendulae</name>
    <dbReference type="NCBI Taxonomy" id="285473"/>
    <lineage>
        <taxon>Bacteria</taxon>
        <taxon>Bacillati</taxon>
        <taxon>Actinomycetota</taxon>
        <taxon>Actinomycetes</taxon>
        <taxon>Kitasatosporales</taxon>
        <taxon>Streptomycetaceae</taxon>
        <taxon>Streptomyces</taxon>
    </lineage>
</organism>
<dbReference type="EMBL" id="CP017316">
    <property type="protein sequence ID" value="AOT59965.1"/>
    <property type="molecule type" value="Genomic_DNA"/>
</dbReference>
<dbReference type="STRING" id="285473.A4G23_02826"/>
<name>A0A1D8G3F4_9ACTN</name>
<dbReference type="PATRIC" id="fig|285473.5.peg.2951"/>
<evidence type="ECO:0000256" key="1">
    <source>
        <dbReference type="SAM" id="Phobius"/>
    </source>
</evidence>
<dbReference type="RefSeq" id="WP_069977236.1">
    <property type="nucleotide sequence ID" value="NZ_CP017316.1"/>
</dbReference>
<dbReference type="Proteomes" id="UP000095349">
    <property type="component" value="Chromosome"/>
</dbReference>
<gene>
    <name evidence="2" type="ORF">A4G23_02826</name>
</gene>
<evidence type="ECO:0008006" key="4">
    <source>
        <dbReference type="Google" id="ProtNLM"/>
    </source>
</evidence>
<evidence type="ECO:0000313" key="2">
    <source>
        <dbReference type="EMBL" id="AOT59965.1"/>
    </source>
</evidence>
<dbReference type="KEGG" id="srn:A4G23_02826"/>
<sequence>MDTRGADSTDADRGTAVEFVYRLTAADFEEALRARARRTPAGRAQVLMAPLAAAIGVIVFAAFLDAPLPVWIISLVLSVGIASWGTVRGLRTMARRMFGMVQSYGQCRMVADDRGAVTTGERASFSMDWTVFREYLETPGLFVLLGGDRAAGVAVLPKRDAQDPADVDLLRAILDRNLKRL</sequence>
<keyword evidence="1" id="KW-0812">Transmembrane</keyword>
<proteinExistence type="predicted"/>
<feature type="transmembrane region" description="Helical" evidence="1">
    <location>
        <begin position="70"/>
        <end position="90"/>
    </location>
</feature>
<accession>A0A1D8G3F4</accession>
<dbReference type="OrthoDB" id="4327547at2"/>